<reference evidence="4 5" key="1">
    <citation type="submission" date="2020-07" db="EMBL/GenBank/DDBJ databases">
        <title>Sequencing the genomes of 1000 actinobacteria strains.</title>
        <authorList>
            <person name="Klenk H.-P."/>
        </authorList>
    </citation>
    <scope>NUCLEOTIDE SEQUENCE [LARGE SCALE GENOMIC DNA]</scope>
    <source>
        <strain evidence="4 5">DSM 19087</strain>
    </source>
</reference>
<keyword evidence="5" id="KW-1185">Reference proteome</keyword>
<evidence type="ECO:0000313" key="5">
    <source>
        <dbReference type="Proteomes" id="UP000587211"/>
    </source>
</evidence>
<evidence type="ECO:0000313" key="6">
    <source>
        <dbReference type="Proteomes" id="UP000659061"/>
    </source>
</evidence>
<proteinExistence type="predicted"/>
<dbReference type="Proteomes" id="UP000587211">
    <property type="component" value="Unassembled WGS sequence"/>
</dbReference>
<organism evidence="2 6">
    <name type="scientific">Aeromicrobium tamlense</name>
    <dbReference type="NCBI Taxonomy" id="375541"/>
    <lineage>
        <taxon>Bacteria</taxon>
        <taxon>Bacillati</taxon>
        <taxon>Actinomycetota</taxon>
        <taxon>Actinomycetes</taxon>
        <taxon>Propionibacteriales</taxon>
        <taxon>Nocardioidaceae</taxon>
        <taxon>Aeromicrobium</taxon>
    </lineage>
</organism>
<dbReference type="Proteomes" id="UP000659061">
    <property type="component" value="Unassembled WGS sequence"/>
</dbReference>
<sequence length="179" mass="18981">MTRGTLLTLTCALTLSLGLGGCGGDDDPAGPRPSASASASPTVDDEEIAVAAAYTAFLEEKRTIENSGTVPEDAYEATVAPVRIEKERALARQYAESGLVRVGQSEVKDPEVVDLSGDSATLVVCENEDGWGFKPKGQEVQYPENGWGPRGMKVVRVDDRWLVAEPIDQSQLPAKDCGA</sequence>
<dbReference type="EMBL" id="JACWMT010000002">
    <property type="protein sequence ID" value="MBD1270439.1"/>
    <property type="molecule type" value="Genomic_DNA"/>
</dbReference>
<evidence type="ECO:0000313" key="3">
    <source>
        <dbReference type="EMBL" id="MBD1271429.1"/>
    </source>
</evidence>
<comment type="caution">
    <text evidence="2">The sequence shown here is derived from an EMBL/GenBank/DDBJ whole genome shotgun (WGS) entry which is preliminary data.</text>
</comment>
<name>A0A8I0G011_9ACTN</name>
<feature type="region of interest" description="Disordered" evidence="1">
    <location>
        <begin position="24"/>
        <end position="44"/>
    </location>
</feature>
<accession>A0A8I0G011</accession>
<dbReference type="EMBL" id="JACBZN010000001">
    <property type="protein sequence ID" value="NYI37826.1"/>
    <property type="molecule type" value="Genomic_DNA"/>
</dbReference>
<dbReference type="PROSITE" id="PS51257">
    <property type="entry name" value="PROKAR_LIPOPROTEIN"/>
    <property type="match status" value="1"/>
</dbReference>
<feature type="compositionally biased region" description="Low complexity" evidence="1">
    <location>
        <begin position="32"/>
        <end position="41"/>
    </location>
</feature>
<dbReference type="RefSeq" id="WP_179424300.1">
    <property type="nucleotide sequence ID" value="NZ_BAAAMP010000001.1"/>
</dbReference>
<dbReference type="EMBL" id="JACWMT010000003">
    <property type="protein sequence ID" value="MBD1271429.1"/>
    <property type="molecule type" value="Genomic_DNA"/>
</dbReference>
<evidence type="ECO:0000313" key="4">
    <source>
        <dbReference type="EMBL" id="NYI37826.1"/>
    </source>
</evidence>
<gene>
    <name evidence="4" type="ORF">BJ975_001201</name>
    <name evidence="2" type="ORF">IDH50_09380</name>
    <name evidence="3" type="ORF">IDH50_14380</name>
</gene>
<reference evidence="2" key="2">
    <citation type="submission" date="2020-09" db="EMBL/GenBank/DDBJ databases">
        <title>Novel species in genus Aeromicrobium.</title>
        <authorList>
            <person name="Zhang G."/>
        </authorList>
    </citation>
    <scope>NUCLEOTIDE SEQUENCE</scope>
    <source>
        <strain evidence="2">SSW1-57</strain>
    </source>
</reference>
<evidence type="ECO:0000256" key="1">
    <source>
        <dbReference type="SAM" id="MobiDB-lite"/>
    </source>
</evidence>
<evidence type="ECO:0000313" key="2">
    <source>
        <dbReference type="EMBL" id="MBD1270439.1"/>
    </source>
</evidence>
<dbReference type="AlphaFoldDB" id="A0A8I0G011"/>
<protein>
    <recommendedName>
        <fullName evidence="7">Lipoprotein</fullName>
    </recommendedName>
</protein>
<evidence type="ECO:0008006" key="7">
    <source>
        <dbReference type="Google" id="ProtNLM"/>
    </source>
</evidence>